<dbReference type="InterPro" id="IPR014719">
    <property type="entry name" value="Ribosomal_bL12_C/ClpS-like"/>
</dbReference>
<feature type="domain" description="Large ribosomal subunit protein bL12 C-terminal" evidence="2">
    <location>
        <begin position="66"/>
        <end position="100"/>
    </location>
</feature>
<protein>
    <recommendedName>
        <fullName evidence="2">Large ribosomal subunit protein bL12 C-terminal domain-containing protein</fullName>
    </recommendedName>
</protein>
<evidence type="ECO:0000313" key="4">
    <source>
        <dbReference type="Proteomes" id="UP000612585"/>
    </source>
</evidence>
<comment type="caution">
    <text evidence="3">The sequence shown here is derived from an EMBL/GenBank/DDBJ whole genome shotgun (WGS) entry which is preliminary data.</text>
</comment>
<dbReference type="SUPFAM" id="SSF54736">
    <property type="entry name" value="ClpS-like"/>
    <property type="match status" value="1"/>
</dbReference>
<dbReference type="Pfam" id="PF00542">
    <property type="entry name" value="Ribosomal_L12"/>
    <property type="match status" value="1"/>
</dbReference>
<name>A0A8J4E4C1_9ACTN</name>
<dbReference type="GO" id="GO:0003735">
    <property type="term" value="F:structural constituent of ribosome"/>
    <property type="evidence" value="ECO:0007669"/>
    <property type="project" value="InterPro"/>
</dbReference>
<keyword evidence="4" id="KW-1185">Reference proteome</keyword>
<dbReference type="InterPro" id="IPR013823">
    <property type="entry name" value="Ribosomal_bL12_C"/>
</dbReference>
<dbReference type="EMBL" id="BOPG01000063">
    <property type="protein sequence ID" value="GIJ61061.1"/>
    <property type="molecule type" value="Genomic_DNA"/>
</dbReference>
<evidence type="ECO:0000313" key="3">
    <source>
        <dbReference type="EMBL" id="GIJ61061.1"/>
    </source>
</evidence>
<gene>
    <name evidence="3" type="ORF">Vau01_085770</name>
</gene>
<keyword evidence="1" id="KW-0472">Membrane</keyword>
<evidence type="ECO:0000259" key="2">
    <source>
        <dbReference type="Pfam" id="PF00542"/>
    </source>
</evidence>
<keyword evidence="1" id="KW-0812">Transmembrane</keyword>
<sequence length="110" mass="12189">MRGVNAFVVWIPILLALVFLVGLMSGPQMLGGRNRGIERRLTEIDRRLQLVMDHLGVTEPEPEAVDVVAHLVAGNKIQAIKIYRERTGVGLKEAKDAVEDIARRHGITGR</sequence>
<dbReference type="AlphaFoldDB" id="A0A8J4E4C1"/>
<feature type="transmembrane region" description="Helical" evidence="1">
    <location>
        <begin position="6"/>
        <end position="25"/>
    </location>
</feature>
<evidence type="ECO:0000256" key="1">
    <source>
        <dbReference type="SAM" id="Phobius"/>
    </source>
</evidence>
<dbReference type="Gene3D" id="3.30.1390.10">
    <property type="match status" value="1"/>
</dbReference>
<organism evidence="3 4">
    <name type="scientific">Virgisporangium aurantiacum</name>
    <dbReference type="NCBI Taxonomy" id="175570"/>
    <lineage>
        <taxon>Bacteria</taxon>
        <taxon>Bacillati</taxon>
        <taxon>Actinomycetota</taxon>
        <taxon>Actinomycetes</taxon>
        <taxon>Micromonosporales</taxon>
        <taxon>Micromonosporaceae</taxon>
        <taxon>Virgisporangium</taxon>
    </lineage>
</organism>
<dbReference type="Proteomes" id="UP000612585">
    <property type="component" value="Unassembled WGS sequence"/>
</dbReference>
<reference evidence="3" key="1">
    <citation type="submission" date="2021-01" db="EMBL/GenBank/DDBJ databases">
        <title>Whole genome shotgun sequence of Virgisporangium aurantiacum NBRC 16421.</title>
        <authorList>
            <person name="Komaki H."/>
            <person name="Tamura T."/>
        </authorList>
    </citation>
    <scope>NUCLEOTIDE SEQUENCE</scope>
    <source>
        <strain evidence="3">NBRC 16421</strain>
    </source>
</reference>
<keyword evidence="1" id="KW-1133">Transmembrane helix</keyword>
<proteinExistence type="predicted"/>
<dbReference type="GO" id="GO:0006412">
    <property type="term" value="P:translation"/>
    <property type="evidence" value="ECO:0007669"/>
    <property type="project" value="InterPro"/>
</dbReference>
<accession>A0A8J4E4C1</accession>